<evidence type="ECO:0000256" key="6">
    <source>
        <dbReference type="PROSITE-ProRule" id="PRU01091"/>
    </source>
</evidence>
<dbReference type="PANTHER" id="PTHR48111:SF4">
    <property type="entry name" value="DNA-BINDING DUAL TRANSCRIPTIONAL REGULATOR OMPR"/>
    <property type="match status" value="1"/>
</dbReference>
<evidence type="ECO:0000256" key="2">
    <source>
        <dbReference type="ARBA" id="ARBA00023015"/>
    </source>
</evidence>
<keyword evidence="1 5" id="KW-0597">Phosphoprotein</keyword>
<dbReference type="InterPro" id="IPR016032">
    <property type="entry name" value="Sig_transdc_resp-reg_C-effctor"/>
</dbReference>
<dbReference type="Gene3D" id="6.10.250.690">
    <property type="match status" value="1"/>
</dbReference>
<dbReference type="Gene3D" id="3.40.50.2300">
    <property type="match status" value="1"/>
</dbReference>
<evidence type="ECO:0000259" key="8">
    <source>
        <dbReference type="PROSITE" id="PS50110"/>
    </source>
</evidence>
<evidence type="ECO:0000313" key="10">
    <source>
        <dbReference type="EMBL" id="GAA1799128.1"/>
    </source>
</evidence>
<protein>
    <submittedName>
        <fullName evidence="10">Response regulator transcription factor</fullName>
    </submittedName>
</protein>
<keyword evidence="2" id="KW-0805">Transcription regulation</keyword>
<feature type="domain" description="Response regulatory" evidence="8">
    <location>
        <begin position="36"/>
        <end position="149"/>
    </location>
</feature>
<reference evidence="10 11" key="1">
    <citation type="journal article" date="2019" name="Int. J. Syst. Evol. Microbiol.">
        <title>The Global Catalogue of Microorganisms (GCM) 10K type strain sequencing project: providing services to taxonomists for standard genome sequencing and annotation.</title>
        <authorList>
            <consortium name="The Broad Institute Genomics Platform"/>
            <consortium name="The Broad Institute Genome Sequencing Center for Infectious Disease"/>
            <person name="Wu L."/>
            <person name="Ma J."/>
        </authorList>
    </citation>
    <scope>NUCLEOTIDE SEQUENCE [LARGE SCALE GENOMIC DNA]</scope>
    <source>
        <strain evidence="10 11">JCM 15592</strain>
    </source>
</reference>
<keyword evidence="11" id="KW-1185">Reference proteome</keyword>
<dbReference type="SMART" id="SM00448">
    <property type="entry name" value="REC"/>
    <property type="match status" value="1"/>
</dbReference>
<gene>
    <name evidence="10" type="ORF">GCM10009811_23910</name>
</gene>
<feature type="domain" description="OmpR/PhoB-type" evidence="9">
    <location>
        <begin position="164"/>
        <end position="263"/>
    </location>
</feature>
<dbReference type="InterPro" id="IPR001867">
    <property type="entry name" value="OmpR/PhoB-type_DNA-bd"/>
</dbReference>
<proteinExistence type="predicted"/>
<evidence type="ECO:0000256" key="7">
    <source>
        <dbReference type="SAM" id="MobiDB-lite"/>
    </source>
</evidence>
<evidence type="ECO:0000256" key="3">
    <source>
        <dbReference type="ARBA" id="ARBA00023125"/>
    </source>
</evidence>
<keyword evidence="3 6" id="KW-0238">DNA-binding</keyword>
<dbReference type="PROSITE" id="PS51755">
    <property type="entry name" value="OMPR_PHOB"/>
    <property type="match status" value="1"/>
</dbReference>
<dbReference type="Gene3D" id="1.10.10.10">
    <property type="entry name" value="Winged helix-like DNA-binding domain superfamily/Winged helix DNA-binding domain"/>
    <property type="match status" value="1"/>
</dbReference>
<organism evidence="10 11">
    <name type="scientific">Nostocoides veronense</name>
    <dbReference type="NCBI Taxonomy" id="330836"/>
    <lineage>
        <taxon>Bacteria</taxon>
        <taxon>Bacillati</taxon>
        <taxon>Actinomycetota</taxon>
        <taxon>Actinomycetes</taxon>
        <taxon>Micrococcales</taxon>
        <taxon>Intrasporangiaceae</taxon>
        <taxon>Nostocoides</taxon>
    </lineage>
</organism>
<evidence type="ECO:0000256" key="4">
    <source>
        <dbReference type="ARBA" id="ARBA00023163"/>
    </source>
</evidence>
<evidence type="ECO:0000256" key="5">
    <source>
        <dbReference type="PROSITE-ProRule" id="PRU00169"/>
    </source>
</evidence>
<dbReference type="CDD" id="cd00383">
    <property type="entry name" value="trans_reg_C"/>
    <property type="match status" value="1"/>
</dbReference>
<dbReference type="SMART" id="SM00862">
    <property type="entry name" value="Trans_reg_C"/>
    <property type="match status" value="1"/>
</dbReference>
<feature type="DNA-binding region" description="OmpR/PhoB-type" evidence="6">
    <location>
        <begin position="164"/>
        <end position="263"/>
    </location>
</feature>
<name>A0ABN2LTM1_9MICO</name>
<dbReference type="InterPro" id="IPR011006">
    <property type="entry name" value="CheY-like_superfamily"/>
</dbReference>
<dbReference type="EMBL" id="BAAAPO010000037">
    <property type="protein sequence ID" value="GAA1799128.1"/>
    <property type="molecule type" value="Genomic_DNA"/>
</dbReference>
<dbReference type="InterPro" id="IPR036388">
    <property type="entry name" value="WH-like_DNA-bd_sf"/>
</dbReference>
<keyword evidence="4" id="KW-0804">Transcription</keyword>
<dbReference type="Pfam" id="PF00072">
    <property type="entry name" value="Response_reg"/>
    <property type="match status" value="1"/>
</dbReference>
<feature type="region of interest" description="Disordered" evidence="7">
    <location>
        <begin position="1"/>
        <end position="29"/>
    </location>
</feature>
<evidence type="ECO:0000256" key="1">
    <source>
        <dbReference type="ARBA" id="ARBA00022553"/>
    </source>
</evidence>
<dbReference type="SUPFAM" id="SSF46894">
    <property type="entry name" value="C-terminal effector domain of the bipartite response regulators"/>
    <property type="match status" value="1"/>
</dbReference>
<evidence type="ECO:0000313" key="11">
    <source>
        <dbReference type="Proteomes" id="UP001499938"/>
    </source>
</evidence>
<evidence type="ECO:0000259" key="9">
    <source>
        <dbReference type="PROSITE" id="PS51755"/>
    </source>
</evidence>
<dbReference type="Proteomes" id="UP001499938">
    <property type="component" value="Unassembled WGS sequence"/>
</dbReference>
<dbReference type="InterPro" id="IPR001789">
    <property type="entry name" value="Sig_transdc_resp-reg_receiver"/>
</dbReference>
<sequence>MTKIAPIERGDRAGCTRRPGRLDGVTDQPSPAATGRVLVVEDERTLAGMVAAYLSRAGFETAVVHTGIAAVDAVRENEPDVVILDLGLPGLDGIEVCRQIRTFSDCYILITTARKEEIDTLIGLSVGADDYLTKPFSVRELVARVQTVLRRPRTGSRAHAQKDATVWSFGNLRVDPVGHEVHLGGEPVALTPTERDLLITLASRPAVAFTRGQLIEEVWGAGWVGDEHLVDVHIAHLRRKLRDDPDTARYITTVRGVGYRMGRG</sequence>
<dbReference type="PROSITE" id="PS50110">
    <property type="entry name" value="RESPONSE_REGULATORY"/>
    <property type="match status" value="1"/>
</dbReference>
<feature type="modified residue" description="4-aspartylphosphate" evidence="5">
    <location>
        <position position="85"/>
    </location>
</feature>
<feature type="compositionally biased region" description="Basic and acidic residues" evidence="7">
    <location>
        <begin position="1"/>
        <end position="14"/>
    </location>
</feature>
<dbReference type="Pfam" id="PF00486">
    <property type="entry name" value="Trans_reg_C"/>
    <property type="match status" value="1"/>
</dbReference>
<dbReference type="InterPro" id="IPR039420">
    <property type="entry name" value="WalR-like"/>
</dbReference>
<comment type="caution">
    <text evidence="10">The sequence shown here is derived from an EMBL/GenBank/DDBJ whole genome shotgun (WGS) entry which is preliminary data.</text>
</comment>
<dbReference type="PANTHER" id="PTHR48111">
    <property type="entry name" value="REGULATOR OF RPOS"/>
    <property type="match status" value="1"/>
</dbReference>
<dbReference type="SUPFAM" id="SSF52172">
    <property type="entry name" value="CheY-like"/>
    <property type="match status" value="1"/>
</dbReference>
<accession>A0ABN2LTM1</accession>